<proteinExistence type="predicted"/>
<gene>
    <name evidence="1" type="ORF">BDY19DRAFT_937595</name>
</gene>
<reference evidence="1" key="1">
    <citation type="journal article" date="2021" name="Environ. Microbiol.">
        <title>Gene family expansions and transcriptome signatures uncover fungal adaptations to wood decay.</title>
        <authorList>
            <person name="Hage H."/>
            <person name="Miyauchi S."/>
            <person name="Viragh M."/>
            <person name="Drula E."/>
            <person name="Min B."/>
            <person name="Chaduli D."/>
            <person name="Navarro D."/>
            <person name="Favel A."/>
            <person name="Norest M."/>
            <person name="Lesage-Meessen L."/>
            <person name="Balint B."/>
            <person name="Merenyi Z."/>
            <person name="de Eugenio L."/>
            <person name="Morin E."/>
            <person name="Martinez A.T."/>
            <person name="Baldrian P."/>
            <person name="Stursova M."/>
            <person name="Martinez M.J."/>
            <person name="Novotny C."/>
            <person name="Magnuson J.K."/>
            <person name="Spatafora J.W."/>
            <person name="Maurice S."/>
            <person name="Pangilinan J."/>
            <person name="Andreopoulos W."/>
            <person name="LaButti K."/>
            <person name="Hundley H."/>
            <person name="Na H."/>
            <person name="Kuo A."/>
            <person name="Barry K."/>
            <person name="Lipzen A."/>
            <person name="Henrissat B."/>
            <person name="Riley R."/>
            <person name="Ahrendt S."/>
            <person name="Nagy L.G."/>
            <person name="Grigoriev I.V."/>
            <person name="Martin F."/>
            <person name="Rosso M.N."/>
        </authorList>
    </citation>
    <scope>NUCLEOTIDE SEQUENCE</scope>
    <source>
        <strain evidence="1">CBS 384.51</strain>
    </source>
</reference>
<sequence length="335" mass="37452">MALLFPAPWRPKDEVDVLYARESTAIISRTCAYHIVLLHTASLWDLWLVSWLLSAVIIGLWIINAFGISRMKSSWFLDTIPHVLSPTLLCLATLLLTLFVSGLVRLRSKGHLAPICRLARYAKTSVWYMMWKEKLHLILMIWVAQTVASAAVWARLNPVTWSIIELVCFTVIIICGGRMYQHCIRRGNRCPTLSFPCLISSAVRAGIYRRHRSDFGADTLITDTSHTSHAHIVEQPQTQPPVLRVVTQDLRRQREAIEMTTLKSDDDSASPTSASQKMMVAHAIIHSEPSSSTVISPSDTIVFPPRTSKTSGASGWLGFTFGSKDTQLEEGRDVG</sequence>
<name>A0ACB8UA15_9APHY</name>
<evidence type="ECO:0000313" key="1">
    <source>
        <dbReference type="EMBL" id="KAI0090805.1"/>
    </source>
</evidence>
<accession>A0ACB8UA15</accession>
<dbReference type="Proteomes" id="UP001055072">
    <property type="component" value="Unassembled WGS sequence"/>
</dbReference>
<comment type="caution">
    <text evidence="1">The sequence shown here is derived from an EMBL/GenBank/DDBJ whole genome shotgun (WGS) entry which is preliminary data.</text>
</comment>
<protein>
    <submittedName>
        <fullName evidence="1">Uncharacterized protein</fullName>
    </submittedName>
</protein>
<dbReference type="EMBL" id="MU274907">
    <property type="protein sequence ID" value="KAI0090805.1"/>
    <property type="molecule type" value="Genomic_DNA"/>
</dbReference>
<organism evidence="1 2">
    <name type="scientific">Irpex rosettiformis</name>
    <dbReference type="NCBI Taxonomy" id="378272"/>
    <lineage>
        <taxon>Eukaryota</taxon>
        <taxon>Fungi</taxon>
        <taxon>Dikarya</taxon>
        <taxon>Basidiomycota</taxon>
        <taxon>Agaricomycotina</taxon>
        <taxon>Agaricomycetes</taxon>
        <taxon>Polyporales</taxon>
        <taxon>Irpicaceae</taxon>
        <taxon>Irpex</taxon>
    </lineage>
</organism>
<keyword evidence="2" id="KW-1185">Reference proteome</keyword>
<evidence type="ECO:0000313" key="2">
    <source>
        <dbReference type="Proteomes" id="UP001055072"/>
    </source>
</evidence>